<evidence type="ECO:0000313" key="6">
    <source>
        <dbReference type="EMBL" id="QQR30973.1"/>
    </source>
</evidence>
<keyword evidence="2" id="KW-0285">Flavoprotein</keyword>
<comment type="similarity">
    <text evidence="3">Belongs to the flavoredoxin family.</text>
</comment>
<evidence type="ECO:0000313" key="7">
    <source>
        <dbReference type="Proteomes" id="UP000196710"/>
    </source>
</evidence>
<dbReference type="PANTHER" id="PTHR43567:SF1">
    <property type="entry name" value="FLAVOREDOXIN"/>
    <property type="match status" value="1"/>
</dbReference>
<dbReference type="InterPro" id="IPR012349">
    <property type="entry name" value="Split_barrel_FMN-bd"/>
</dbReference>
<sequence>MAKIKGDISNNFCPQSLYLYGNYEEDGVTPHFGLFCWYGWCWLGEGQGKLGAMVCVGGEKRTKDLIRKTGMLSANLVSEPLLPLADYYGCVSGQDTPDKMKRLPTVERGQALKVPTIAESPVSFELRVVKEEALTEDASPDKATTLFLCEVVNVTLDERLCDSSMPVIERMKLSQAVSTVAEETYVSFFGQELGKWGEPMKLL</sequence>
<evidence type="ECO:0000259" key="4">
    <source>
        <dbReference type="Pfam" id="PF01613"/>
    </source>
</evidence>
<dbReference type="Proteomes" id="UP000596035">
    <property type="component" value="Chromosome"/>
</dbReference>
<reference evidence="6 8" key="3">
    <citation type="submission" date="2020-11" db="EMBL/GenBank/DDBJ databases">
        <title>Closed and high quality bacterial genomes of the OMM12 community.</title>
        <authorList>
            <person name="Marbouty M."/>
            <person name="Lamy-Besnier Q."/>
            <person name="Debarbieux L."/>
            <person name="Koszul R."/>
        </authorList>
    </citation>
    <scope>NUCLEOTIDE SEQUENCE [LARGE SCALE GENOMIC DNA]</scope>
    <source>
        <strain evidence="6 8">KB18</strain>
    </source>
</reference>
<evidence type="ECO:0000313" key="5">
    <source>
        <dbReference type="EMBL" id="ASB41708.1"/>
    </source>
</evidence>
<reference evidence="5" key="1">
    <citation type="journal article" date="2017" name="Genome Announc.">
        <title>High-Quality Whole-Genome Sequences of the Oligo-Mouse-Microbiota Bacterial Community.</title>
        <authorList>
            <person name="Garzetti D."/>
            <person name="Brugiroux S."/>
            <person name="Bunk B."/>
            <person name="Pukall R."/>
            <person name="McCoy K.D."/>
            <person name="Macpherson A.J."/>
            <person name="Stecher B."/>
        </authorList>
    </citation>
    <scope>NUCLEOTIDE SEQUENCE</scope>
    <source>
        <strain evidence="5">KB18</strain>
    </source>
</reference>
<dbReference type="InterPro" id="IPR002563">
    <property type="entry name" value="Flavin_Rdtase-like_dom"/>
</dbReference>
<feature type="domain" description="Flavin reductase like" evidence="4">
    <location>
        <begin position="53"/>
        <end position="159"/>
    </location>
</feature>
<dbReference type="RefSeq" id="WP_066539399.1">
    <property type="nucleotide sequence ID" value="NZ_CP021422.1"/>
</dbReference>
<dbReference type="KEGG" id="amur:ADH66_14185"/>
<dbReference type="Pfam" id="PF01613">
    <property type="entry name" value="Flavin_Reduct"/>
    <property type="match status" value="1"/>
</dbReference>
<dbReference type="GO" id="GO:0010181">
    <property type="term" value="F:FMN binding"/>
    <property type="evidence" value="ECO:0007669"/>
    <property type="project" value="InterPro"/>
</dbReference>
<name>A0A1Z2XTC2_9FIRM</name>
<comment type="cofactor">
    <cofactor evidence="1">
        <name>FMN</name>
        <dbReference type="ChEBI" id="CHEBI:58210"/>
    </cofactor>
</comment>
<dbReference type="Proteomes" id="UP000196710">
    <property type="component" value="Chromosome"/>
</dbReference>
<dbReference type="EMBL" id="CP065321">
    <property type="protein sequence ID" value="QQR30973.1"/>
    <property type="molecule type" value="Genomic_DNA"/>
</dbReference>
<gene>
    <name evidence="5" type="ORF">ADH66_14185</name>
    <name evidence="6" type="ORF">I5Q82_04555</name>
</gene>
<dbReference type="Gene3D" id="2.30.110.10">
    <property type="entry name" value="Electron Transport, Fmn-binding Protein, Chain A"/>
    <property type="match status" value="1"/>
</dbReference>
<evidence type="ECO:0000256" key="2">
    <source>
        <dbReference type="ARBA" id="ARBA00022630"/>
    </source>
</evidence>
<evidence type="ECO:0000313" key="8">
    <source>
        <dbReference type="Proteomes" id="UP000596035"/>
    </source>
</evidence>
<organism evidence="6 8">
    <name type="scientific">Acutalibacter muris</name>
    <dbReference type="NCBI Taxonomy" id="1796620"/>
    <lineage>
        <taxon>Bacteria</taxon>
        <taxon>Bacillati</taxon>
        <taxon>Bacillota</taxon>
        <taxon>Clostridia</taxon>
        <taxon>Eubacteriales</taxon>
        <taxon>Acutalibacteraceae</taxon>
        <taxon>Acutalibacter</taxon>
    </lineage>
</organism>
<reference evidence="7" key="2">
    <citation type="submission" date="2017-05" db="EMBL/GenBank/DDBJ databases">
        <title>Improved OligoMM genomes.</title>
        <authorList>
            <person name="Garzetti D."/>
        </authorList>
    </citation>
    <scope>NUCLEOTIDE SEQUENCE [LARGE SCALE GENOMIC DNA]</scope>
    <source>
        <strain evidence="7">KB18</strain>
    </source>
</reference>
<dbReference type="EMBL" id="CP021422">
    <property type="protein sequence ID" value="ASB41708.1"/>
    <property type="molecule type" value="Genomic_DNA"/>
</dbReference>
<dbReference type="SUPFAM" id="SSF50475">
    <property type="entry name" value="FMN-binding split barrel"/>
    <property type="match status" value="1"/>
</dbReference>
<dbReference type="AlphaFoldDB" id="A0A1Z2XTC2"/>
<protein>
    <submittedName>
        <fullName evidence="6">Flavin reductase</fullName>
    </submittedName>
</protein>
<accession>A0A1Z2XTC2</accession>
<dbReference type="GO" id="GO:0016646">
    <property type="term" value="F:oxidoreductase activity, acting on the CH-NH group of donors, NAD or NADP as acceptor"/>
    <property type="evidence" value="ECO:0007669"/>
    <property type="project" value="UniProtKB-ARBA"/>
</dbReference>
<proteinExistence type="inferred from homology"/>
<evidence type="ECO:0000256" key="3">
    <source>
        <dbReference type="ARBA" id="ARBA00038054"/>
    </source>
</evidence>
<dbReference type="InterPro" id="IPR052174">
    <property type="entry name" value="Flavoredoxin"/>
</dbReference>
<keyword evidence="7" id="KW-1185">Reference proteome</keyword>
<evidence type="ECO:0000256" key="1">
    <source>
        <dbReference type="ARBA" id="ARBA00001917"/>
    </source>
</evidence>
<dbReference type="PANTHER" id="PTHR43567">
    <property type="entry name" value="FLAVOREDOXIN-RELATED-RELATED"/>
    <property type="match status" value="1"/>
</dbReference>